<dbReference type="EMBL" id="CP144532">
    <property type="protein sequence ID" value="WWC60539.1"/>
    <property type="molecule type" value="Genomic_DNA"/>
</dbReference>
<dbReference type="RefSeq" id="XP_018264951.1">
    <property type="nucleotide sequence ID" value="XM_018406457.1"/>
</dbReference>
<dbReference type="OrthoDB" id="2558443at2759"/>
<sequence length="102" mass="11115">MGFNTPDHDTMAKFRDEAETNHKAYWAENGNGYQPTGKYFPGFESGWADACAALSSGNDIPGDVASWAKQRAQETGHTSEDDWEWEHGFKAGAEAAKQAGSN</sequence>
<evidence type="ECO:0000313" key="2">
    <source>
        <dbReference type="EMBL" id="OBR87109.1"/>
    </source>
</evidence>
<organism evidence="2">
    <name type="scientific">Kwoniella dejecticola CBS 10117</name>
    <dbReference type="NCBI Taxonomy" id="1296121"/>
    <lineage>
        <taxon>Eukaryota</taxon>
        <taxon>Fungi</taxon>
        <taxon>Dikarya</taxon>
        <taxon>Basidiomycota</taxon>
        <taxon>Agaricomycotina</taxon>
        <taxon>Tremellomycetes</taxon>
        <taxon>Tremellales</taxon>
        <taxon>Cryptococcaceae</taxon>
        <taxon>Kwoniella</taxon>
    </lineage>
</organism>
<evidence type="ECO:0000313" key="4">
    <source>
        <dbReference type="Proteomes" id="UP000078595"/>
    </source>
</evidence>
<dbReference type="KEGG" id="kdj:28966832"/>
<accession>A0A1A6AAN4</accession>
<gene>
    <name evidence="2" type="ORF">I303_03133</name>
    <name evidence="3" type="ORF">I303_103113</name>
</gene>
<reference evidence="3" key="2">
    <citation type="submission" date="2013-07" db="EMBL/GenBank/DDBJ databases">
        <authorList>
            <consortium name="The Broad Institute Genome Sequencing Platform"/>
            <person name="Cuomo C."/>
            <person name="Litvintseva A."/>
            <person name="Chen Y."/>
            <person name="Heitman J."/>
            <person name="Sun S."/>
            <person name="Springer D."/>
            <person name="Dromer F."/>
            <person name="Young S.K."/>
            <person name="Zeng Q."/>
            <person name="Gargeya S."/>
            <person name="Fitzgerald M."/>
            <person name="Abouelleil A."/>
            <person name="Alvarado L."/>
            <person name="Berlin A.M."/>
            <person name="Chapman S.B."/>
            <person name="Dewar J."/>
            <person name="Goldberg J."/>
            <person name="Griggs A."/>
            <person name="Gujja S."/>
            <person name="Hansen M."/>
            <person name="Howarth C."/>
            <person name="Imamovic A."/>
            <person name="Larimer J."/>
            <person name="McCowan C."/>
            <person name="Murphy C."/>
            <person name="Pearson M."/>
            <person name="Priest M."/>
            <person name="Roberts A."/>
            <person name="Saif S."/>
            <person name="Shea T."/>
            <person name="Sykes S."/>
            <person name="Wortman J."/>
            <person name="Nusbaum C."/>
            <person name="Birren B."/>
        </authorList>
    </citation>
    <scope>NUCLEOTIDE SEQUENCE</scope>
    <source>
        <strain evidence="3">CBS 10117</strain>
    </source>
</reference>
<evidence type="ECO:0000313" key="3">
    <source>
        <dbReference type="EMBL" id="WWC60539.1"/>
    </source>
</evidence>
<protein>
    <submittedName>
        <fullName evidence="2">Uncharacterized protein</fullName>
    </submittedName>
</protein>
<dbReference type="EMBL" id="KI894029">
    <property type="protein sequence ID" value="OBR87109.1"/>
    <property type="molecule type" value="Genomic_DNA"/>
</dbReference>
<reference evidence="2" key="1">
    <citation type="submission" date="2013-07" db="EMBL/GenBank/DDBJ databases">
        <title>The Genome Sequence of Cryptococcus dejecticola CBS10117.</title>
        <authorList>
            <consortium name="The Broad Institute Genome Sequencing Platform"/>
            <person name="Cuomo C."/>
            <person name="Litvintseva A."/>
            <person name="Chen Y."/>
            <person name="Heitman J."/>
            <person name="Sun S."/>
            <person name="Springer D."/>
            <person name="Dromer F."/>
            <person name="Young S.K."/>
            <person name="Zeng Q."/>
            <person name="Gargeya S."/>
            <person name="Fitzgerald M."/>
            <person name="Abouelleil A."/>
            <person name="Alvarado L."/>
            <person name="Berlin A.M."/>
            <person name="Chapman S.B."/>
            <person name="Dewar J."/>
            <person name="Goldberg J."/>
            <person name="Griggs A."/>
            <person name="Gujja S."/>
            <person name="Hansen M."/>
            <person name="Howarth C."/>
            <person name="Imamovic A."/>
            <person name="Larimer J."/>
            <person name="McCowan C."/>
            <person name="Murphy C."/>
            <person name="Pearson M."/>
            <person name="Priest M."/>
            <person name="Roberts A."/>
            <person name="Saif S."/>
            <person name="Shea T."/>
            <person name="Sykes S."/>
            <person name="Wortman J."/>
            <person name="Nusbaum C."/>
            <person name="Birren B."/>
        </authorList>
    </citation>
    <scope>NUCLEOTIDE SEQUENCE [LARGE SCALE GENOMIC DNA]</scope>
    <source>
        <strain evidence="2">CBS 10117</strain>
    </source>
</reference>
<name>A0A1A6AAN4_9TREE</name>
<dbReference type="AlphaFoldDB" id="A0A1A6AAN4"/>
<dbReference type="VEuPathDB" id="FungiDB:I303_03133"/>
<feature type="region of interest" description="Disordered" evidence="1">
    <location>
        <begin position="71"/>
        <end position="102"/>
    </location>
</feature>
<proteinExistence type="predicted"/>
<evidence type="ECO:0000256" key="1">
    <source>
        <dbReference type="SAM" id="MobiDB-lite"/>
    </source>
</evidence>
<reference evidence="3" key="3">
    <citation type="submission" date="2024-02" db="EMBL/GenBank/DDBJ databases">
        <title>Comparative genomics of Cryptococcus and Kwoniella reveals pathogenesis evolution and contrasting modes of karyotype evolution via chromosome fusion or intercentromeric recombination.</title>
        <authorList>
            <person name="Coelho M.A."/>
            <person name="David-Palma M."/>
            <person name="Shea T."/>
            <person name="Bowers K."/>
            <person name="McGinley-Smith S."/>
            <person name="Mohammad A.W."/>
            <person name="Gnirke A."/>
            <person name="Yurkov A.M."/>
            <person name="Nowrousian M."/>
            <person name="Sun S."/>
            <person name="Cuomo C.A."/>
            <person name="Heitman J."/>
        </authorList>
    </citation>
    <scope>NUCLEOTIDE SEQUENCE</scope>
    <source>
        <strain evidence="3">CBS 10117</strain>
    </source>
</reference>
<dbReference type="GeneID" id="28966832"/>
<keyword evidence="4" id="KW-1185">Reference proteome</keyword>
<feature type="compositionally biased region" description="Basic and acidic residues" evidence="1">
    <location>
        <begin position="71"/>
        <end position="89"/>
    </location>
</feature>
<dbReference type="Proteomes" id="UP000078595">
    <property type="component" value="Chromosome 3"/>
</dbReference>